<sequence>MSAKEERILIILPRQLGDVLLGTPLAEVLKKHYPNAQIDWWAHPMARQLLEGNPYLSNVFYYPIWKKKKEPRVSPYQAFKHRLQFLFQSISFVFKVRNRKYSIVIDAMNNPRTAIQAWLTGAPRKISFAVNPIRNFIYSNLLAREKLDKGYLGHARLNLLEPLGIQYDQAQYLKINPLLPLSDENKNKIENWIYSEFQFNTQNNENKTQNFVVLSPTHRHAVRRWPGEHFVNLGLKLIQERGIAIVWLWGPGEDEFVLSLHHSLQKKLTEKGLNPQLSHFPPLLNLREAGVLSQKALLWVGNSNGLSHVAVASGARTLELHGPTVPLSWCHPNYEKHRALQRNKGCIQCSSNTCKLLKRECLEDLTVDDVFYELKSFI</sequence>
<proteinExistence type="predicted"/>
<evidence type="ECO:0000313" key="4">
    <source>
        <dbReference type="Proteomes" id="UP000184731"/>
    </source>
</evidence>
<dbReference type="RefSeq" id="WP_148697815.1">
    <property type="nucleotide sequence ID" value="NZ_CP017834.1"/>
</dbReference>
<keyword evidence="1" id="KW-0328">Glycosyltransferase</keyword>
<dbReference type="KEGG" id="saqi:AXG55_09160"/>
<keyword evidence="2" id="KW-0808">Transferase</keyword>
<accession>A0A1L4D1I0</accession>
<dbReference type="GO" id="GO:0005829">
    <property type="term" value="C:cytosol"/>
    <property type="evidence" value="ECO:0007669"/>
    <property type="project" value="TreeGrafter"/>
</dbReference>
<keyword evidence="4" id="KW-1185">Reference proteome</keyword>
<dbReference type="AlphaFoldDB" id="A0A1L4D1I0"/>
<evidence type="ECO:0000256" key="1">
    <source>
        <dbReference type="ARBA" id="ARBA00022676"/>
    </source>
</evidence>
<reference evidence="3 4" key="1">
    <citation type="submission" date="2016-10" db="EMBL/GenBank/DDBJ databases">
        <title>Silvanigrella aquatica sp. nov., isolated from a freshwater lake located in the Black Forest, Germany, description of Silvanigrellaceae fam. nov., Silvanigrellales ord. nov., reclassification of the order Bdellovibrionales in the class Oligoflexia, reclassification of the families Bacteriovoracaceae and Halobacteriovoraceae in the new order Bacteriovoracales ord. nov., and reclassification of the family Pseudobacteriovoracaceae in the order Oligoflexiales.</title>
        <authorList>
            <person name="Hahn M.W."/>
            <person name="Schmidt J."/>
            <person name="Koll U."/>
            <person name="Rohde M."/>
            <person name="Verbag S."/>
            <person name="Pitt A."/>
            <person name="Nakai R."/>
            <person name="Naganuma T."/>
            <person name="Lang E."/>
        </authorList>
    </citation>
    <scope>NUCLEOTIDE SEQUENCE [LARGE SCALE GENOMIC DNA]</scope>
    <source>
        <strain evidence="3 4">MWH-Nonnen-W8red</strain>
    </source>
</reference>
<dbReference type="GO" id="GO:0009244">
    <property type="term" value="P:lipopolysaccharide core region biosynthetic process"/>
    <property type="evidence" value="ECO:0007669"/>
    <property type="project" value="TreeGrafter"/>
</dbReference>
<dbReference type="Gene3D" id="3.40.50.2000">
    <property type="entry name" value="Glycogen Phosphorylase B"/>
    <property type="match status" value="2"/>
</dbReference>
<dbReference type="PANTHER" id="PTHR30160">
    <property type="entry name" value="TETRAACYLDISACCHARIDE 4'-KINASE-RELATED"/>
    <property type="match status" value="1"/>
</dbReference>
<dbReference type="Proteomes" id="UP000184731">
    <property type="component" value="Chromosome"/>
</dbReference>
<organism evidence="3 4">
    <name type="scientific">Silvanigrella aquatica</name>
    <dbReference type="NCBI Taxonomy" id="1915309"/>
    <lineage>
        <taxon>Bacteria</taxon>
        <taxon>Pseudomonadati</taxon>
        <taxon>Bdellovibrionota</taxon>
        <taxon>Oligoflexia</taxon>
        <taxon>Silvanigrellales</taxon>
        <taxon>Silvanigrellaceae</taxon>
        <taxon>Silvanigrella</taxon>
    </lineage>
</organism>
<dbReference type="GO" id="GO:0008713">
    <property type="term" value="F:ADP-heptose-lipopolysaccharide heptosyltransferase activity"/>
    <property type="evidence" value="ECO:0007669"/>
    <property type="project" value="TreeGrafter"/>
</dbReference>
<dbReference type="SUPFAM" id="SSF53756">
    <property type="entry name" value="UDP-Glycosyltransferase/glycogen phosphorylase"/>
    <property type="match status" value="1"/>
</dbReference>
<dbReference type="STRING" id="1915309.AXG55_09160"/>
<evidence type="ECO:0000313" key="3">
    <source>
        <dbReference type="EMBL" id="APJ04065.1"/>
    </source>
</evidence>
<dbReference type="InterPro" id="IPR002201">
    <property type="entry name" value="Glyco_trans_9"/>
</dbReference>
<name>A0A1L4D1I0_9BACT</name>
<dbReference type="CDD" id="cd03789">
    <property type="entry name" value="GT9_LPS_heptosyltransferase"/>
    <property type="match status" value="1"/>
</dbReference>
<protein>
    <recommendedName>
        <fullName evidence="5">Lipopolysaccharide heptosyltransferase II</fullName>
    </recommendedName>
</protein>
<evidence type="ECO:0008006" key="5">
    <source>
        <dbReference type="Google" id="ProtNLM"/>
    </source>
</evidence>
<dbReference type="EMBL" id="CP017834">
    <property type="protein sequence ID" value="APJ04065.1"/>
    <property type="molecule type" value="Genomic_DNA"/>
</dbReference>
<dbReference type="InterPro" id="IPR051199">
    <property type="entry name" value="LPS_LOS_Heptosyltrfase"/>
</dbReference>
<gene>
    <name evidence="3" type="ORF">AXG55_09160</name>
</gene>
<dbReference type="OrthoDB" id="9760688at2"/>
<dbReference type="Pfam" id="PF01075">
    <property type="entry name" value="Glyco_transf_9"/>
    <property type="match status" value="1"/>
</dbReference>
<evidence type="ECO:0000256" key="2">
    <source>
        <dbReference type="ARBA" id="ARBA00022679"/>
    </source>
</evidence>